<dbReference type="PROSITE" id="PS01098">
    <property type="entry name" value="LIPASE_GDSL_SER"/>
    <property type="match status" value="1"/>
</dbReference>
<keyword evidence="3" id="KW-1185">Reference proteome</keyword>
<sequence length="197" mass="21177">MPKQPVRILAFGDSLTAGWGLQPSKTVPACLESTLIKEGFDVSFINTGVPGETTEGGIRRFEKALGCNPDLVILELGANDNLQALPLTVTKTNLDAMLGILAARNIPALFAGIRPLRDLGPDTNFRFVSLFHELASRHAVPFYPDYLDGVAGNPMLLQKDGLHPNARGAREIAKRLRPLVIDMLRALEGSAPAGSQP</sequence>
<name>A0A1L3GH78_SYNAC</name>
<dbReference type="PANTHER" id="PTHR30383:SF24">
    <property type="entry name" value="THIOESTERASE 1_PROTEASE 1_LYSOPHOSPHOLIPASE L1"/>
    <property type="match status" value="1"/>
</dbReference>
<dbReference type="InterPro" id="IPR013830">
    <property type="entry name" value="SGNH_hydro"/>
</dbReference>
<reference evidence="2 3" key="1">
    <citation type="journal article" date="2017" name="Genome Announc.">
        <title>Complete Genome Sequences of Two Acetylene-Fermenting Pelobacter acetylenicus Strains.</title>
        <authorList>
            <person name="Sutton J.M."/>
            <person name="Baesman S.M."/>
            <person name="Fierst J.L."/>
            <person name="Poret-Peterson A.T."/>
            <person name="Oremland R.S."/>
            <person name="Dunlap D.S."/>
            <person name="Akob D.M."/>
        </authorList>
    </citation>
    <scope>NUCLEOTIDE SEQUENCE [LARGE SCALE GENOMIC DNA]</scope>
    <source>
        <strain evidence="2 3">DSM 3247</strain>
    </source>
</reference>
<feature type="domain" description="SGNH hydrolase-type esterase" evidence="1">
    <location>
        <begin position="10"/>
        <end position="170"/>
    </location>
</feature>
<dbReference type="Gene3D" id="3.40.50.1110">
    <property type="entry name" value="SGNH hydrolase"/>
    <property type="match status" value="1"/>
</dbReference>
<dbReference type="InterPro" id="IPR008265">
    <property type="entry name" value="Lipase_GDSL_AS"/>
</dbReference>
<dbReference type="GO" id="GO:0006629">
    <property type="term" value="P:lipid metabolic process"/>
    <property type="evidence" value="ECO:0007669"/>
    <property type="project" value="InterPro"/>
</dbReference>
<protein>
    <recommendedName>
        <fullName evidence="1">SGNH hydrolase-type esterase domain-containing protein</fullName>
    </recommendedName>
</protein>
<evidence type="ECO:0000313" key="3">
    <source>
        <dbReference type="Proteomes" id="UP000182264"/>
    </source>
</evidence>
<evidence type="ECO:0000259" key="1">
    <source>
        <dbReference type="Pfam" id="PF13472"/>
    </source>
</evidence>
<dbReference type="Proteomes" id="UP000182264">
    <property type="component" value="Chromosome"/>
</dbReference>
<proteinExistence type="predicted"/>
<dbReference type="CDD" id="cd01822">
    <property type="entry name" value="Lysophospholipase_L1_like"/>
    <property type="match status" value="1"/>
</dbReference>
<evidence type="ECO:0000313" key="2">
    <source>
        <dbReference type="EMBL" id="APG25018.1"/>
    </source>
</evidence>
<gene>
    <name evidence="2" type="ORF">A7E75_08310</name>
</gene>
<dbReference type="SUPFAM" id="SSF52266">
    <property type="entry name" value="SGNH hydrolase"/>
    <property type="match status" value="1"/>
</dbReference>
<organism evidence="2 3">
    <name type="scientific">Syntrophotalea acetylenica</name>
    <name type="common">Pelobacter acetylenicus</name>
    <dbReference type="NCBI Taxonomy" id="29542"/>
    <lineage>
        <taxon>Bacteria</taxon>
        <taxon>Pseudomonadati</taxon>
        <taxon>Thermodesulfobacteriota</taxon>
        <taxon>Desulfuromonadia</taxon>
        <taxon>Desulfuromonadales</taxon>
        <taxon>Syntrophotaleaceae</taxon>
        <taxon>Syntrophotalea</taxon>
    </lineage>
</organism>
<accession>A0A1L3GH78</accession>
<dbReference type="GO" id="GO:0004622">
    <property type="term" value="F:phosphatidylcholine lysophospholipase activity"/>
    <property type="evidence" value="ECO:0007669"/>
    <property type="project" value="TreeGrafter"/>
</dbReference>
<dbReference type="STRING" id="29542.A6070_02275"/>
<dbReference type="RefSeq" id="WP_072286867.1">
    <property type="nucleotide sequence ID" value="NZ_CP015518.1"/>
</dbReference>
<dbReference type="AlphaFoldDB" id="A0A1L3GH78"/>
<dbReference type="PANTHER" id="PTHR30383">
    <property type="entry name" value="THIOESTERASE 1/PROTEASE 1/LYSOPHOSPHOLIPASE L1"/>
    <property type="match status" value="1"/>
</dbReference>
<dbReference type="InterPro" id="IPR051532">
    <property type="entry name" value="Ester_Hydrolysis_Enzymes"/>
</dbReference>
<dbReference type="InterPro" id="IPR036514">
    <property type="entry name" value="SGNH_hydro_sf"/>
</dbReference>
<dbReference type="EMBL" id="CP015518">
    <property type="protein sequence ID" value="APG25018.1"/>
    <property type="molecule type" value="Genomic_DNA"/>
</dbReference>
<dbReference type="Pfam" id="PF13472">
    <property type="entry name" value="Lipase_GDSL_2"/>
    <property type="match status" value="1"/>
</dbReference>